<reference evidence="2 3" key="1">
    <citation type="submission" date="2024-02" db="EMBL/GenBank/DDBJ databases">
        <authorList>
            <person name="Alasadi S."/>
            <person name="Hussein S.A."/>
        </authorList>
    </citation>
    <scope>NUCLEOTIDE SEQUENCE [LARGE SCALE GENOMIC DNA]</scope>
    <source>
        <strain evidence="2 3">GJ_SRA_44_2022</strain>
    </source>
</reference>
<evidence type="ECO:0000313" key="2">
    <source>
        <dbReference type="EMBL" id="WWS85958.1"/>
    </source>
</evidence>
<gene>
    <name evidence="2" type="ORF">V8Z62_06955</name>
</gene>
<accession>A0ABZ2HWV7</accession>
<evidence type="ECO:0000313" key="3">
    <source>
        <dbReference type="Proteomes" id="UP001377573"/>
    </source>
</evidence>
<dbReference type="Proteomes" id="UP001377573">
    <property type="component" value="Chromosome"/>
</dbReference>
<dbReference type="EMBL" id="CP146240">
    <property type="protein sequence ID" value="WWS85958.1"/>
    <property type="molecule type" value="Genomic_DNA"/>
</dbReference>
<sequence>MGLFQQRPEEEEKQWGLPSEPLESSAADTLDAAPTVDPLALGLDTPSSVSSIVFPVAPPAPEAASTENADPED</sequence>
<organism evidence="2 3">
    <name type="scientific">Microbacterium paraoxydans</name>
    <dbReference type="NCBI Taxonomy" id="199592"/>
    <lineage>
        <taxon>Bacteria</taxon>
        <taxon>Bacillati</taxon>
        <taxon>Actinomycetota</taxon>
        <taxon>Actinomycetes</taxon>
        <taxon>Micrococcales</taxon>
        <taxon>Microbacteriaceae</taxon>
        <taxon>Microbacterium</taxon>
    </lineage>
</organism>
<evidence type="ECO:0000256" key="1">
    <source>
        <dbReference type="SAM" id="MobiDB-lite"/>
    </source>
</evidence>
<keyword evidence="3" id="KW-1185">Reference proteome</keyword>
<dbReference type="RefSeq" id="WP_338567182.1">
    <property type="nucleotide sequence ID" value="NZ_CP146240.1"/>
</dbReference>
<name>A0ABZ2HWV7_9MICO</name>
<proteinExistence type="predicted"/>
<protein>
    <submittedName>
        <fullName evidence="2">Uncharacterized protein</fullName>
    </submittedName>
</protein>
<feature type="region of interest" description="Disordered" evidence="1">
    <location>
        <begin position="1"/>
        <end position="73"/>
    </location>
</feature>